<evidence type="ECO:0000256" key="1">
    <source>
        <dbReference type="ARBA" id="ARBA00004141"/>
    </source>
</evidence>
<comment type="caution">
    <text evidence="8">The sequence shown here is derived from an EMBL/GenBank/DDBJ whole genome shotgun (WGS) entry which is preliminary data.</text>
</comment>
<protein>
    <submittedName>
        <fullName evidence="8">Uncharacterized protein</fullName>
    </submittedName>
</protein>
<dbReference type="AlphaFoldDB" id="A0A439CM78"/>
<evidence type="ECO:0000256" key="2">
    <source>
        <dbReference type="ARBA" id="ARBA00005179"/>
    </source>
</evidence>
<evidence type="ECO:0000313" key="9">
    <source>
        <dbReference type="Proteomes" id="UP000286045"/>
    </source>
</evidence>
<feature type="transmembrane region" description="Helical" evidence="7">
    <location>
        <begin position="75"/>
        <end position="93"/>
    </location>
</feature>
<feature type="transmembrane region" description="Helical" evidence="7">
    <location>
        <begin position="160"/>
        <end position="182"/>
    </location>
</feature>
<keyword evidence="5 7" id="KW-1133">Transmembrane helix</keyword>
<evidence type="ECO:0000256" key="4">
    <source>
        <dbReference type="ARBA" id="ARBA00022692"/>
    </source>
</evidence>
<dbReference type="InterPro" id="IPR039020">
    <property type="entry name" value="PaxB-like"/>
</dbReference>
<feature type="transmembrane region" description="Helical" evidence="7">
    <location>
        <begin position="49"/>
        <end position="69"/>
    </location>
</feature>
<accession>A0A439CM78</accession>
<feature type="transmembrane region" description="Helical" evidence="7">
    <location>
        <begin position="14"/>
        <end position="37"/>
    </location>
</feature>
<dbReference type="GO" id="GO:0016829">
    <property type="term" value="F:lyase activity"/>
    <property type="evidence" value="ECO:0007669"/>
    <property type="project" value="InterPro"/>
</dbReference>
<keyword evidence="4 7" id="KW-0812">Transmembrane</keyword>
<keyword evidence="9" id="KW-1185">Reference proteome</keyword>
<gene>
    <name evidence="8" type="ORF">EKO27_g11832</name>
</gene>
<dbReference type="Proteomes" id="UP000286045">
    <property type="component" value="Unassembled WGS sequence"/>
</dbReference>
<proteinExistence type="inferred from homology"/>
<dbReference type="GO" id="GO:0016020">
    <property type="term" value="C:membrane"/>
    <property type="evidence" value="ECO:0007669"/>
    <property type="project" value="UniProtKB-SubCell"/>
</dbReference>
<feature type="transmembrane region" description="Helical" evidence="7">
    <location>
        <begin position="228"/>
        <end position="249"/>
    </location>
</feature>
<reference evidence="8 9" key="1">
    <citation type="submission" date="2018-12" db="EMBL/GenBank/DDBJ databases">
        <title>Draft genome sequence of Xylaria grammica IHI A82.</title>
        <authorList>
            <person name="Buettner E."/>
            <person name="Kellner H."/>
        </authorList>
    </citation>
    <scope>NUCLEOTIDE SEQUENCE [LARGE SCALE GENOMIC DNA]</scope>
    <source>
        <strain evidence="8 9">IHI A82</strain>
    </source>
</reference>
<organism evidence="8 9">
    <name type="scientific">Xylaria grammica</name>
    <dbReference type="NCBI Taxonomy" id="363999"/>
    <lineage>
        <taxon>Eukaryota</taxon>
        <taxon>Fungi</taxon>
        <taxon>Dikarya</taxon>
        <taxon>Ascomycota</taxon>
        <taxon>Pezizomycotina</taxon>
        <taxon>Sordariomycetes</taxon>
        <taxon>Xylariomycetidae</taxon>
        <taxon>Xylariales</taxon>
        <taxon>Xylariaceae</taxon>
        <taxon>Xylaria</taxon>
    </lineage>
</organism>
<comment type="subcellular location">
    <subcellularLocation>
        <location evidence="1">Membrane</location>
        <topology evidence="1">Multi-pass membrane protein</topology>
    </subcellularLocation>
</comment>
<keyword evidence="6 7" id="KW-0472">Membrane</keyword>
<evidence type="ECO:0000256" key="6">
    <source>
        <dbReference type="ARBA" id="ARBA00023136"/>
    </source>
</evidence>
<feature type="transmembrane region" description="Helical" evidence="7">
    <location>
        <begin position="114"/>
        <end position="134"/>
    </location>
</feature>
<comment type="pathway">
    <text evidence="2">Secondary metabolite biosynthesis.</text>
</comment>
<dbReference type="Pfam" id="PF25129">
    <property type="entry name" value="Pyr4-TMTC"/>
    <property type="match status" value="1"/>
</dbReference>
<evidence type="ECO:0000313" key="8">
    <source>
        <dbReference type="EMBL" id="RWA03273.1"/>
    </source>
</evidence>
<comment type="similarity">
    <text evidence="3">Belongs to the paxB family.</text>
</comment>
<evidence type="ECO:0000256" key="7">
    <source>
        <dbReference type="SAM" id="Phobius"/>
    </source>
</evidence>
<dbReference type="EMBL" id="RYZI01000863">
    <property type="protein sequence ID" value="RWA03273.1"/>
    <property type="molecule type" value="Genomic_DNA"/>
</dbReference>
<dbReference type="PANTHER" id="PTHR42038">
    <property type="match status" value="1"/>
</dbReference>
<evidence type="ECO:0000256" key="5">
    <source>
        <dbReference type="ARBA" id="ARBA00022989"/>
    </source>
</evidence>
<sequence>MGFSDVAPNHAPEWLVLASTASLGIGILFWDLAYILMIRQSLKDRSYPMPIVGLAINVSWEIVYALYVAETAFERLGFTVWLLLDLGIIYTTVRFAPYDWAHTSKFVGDNMSGILGLMILVGCWGHLAFVTWFLSEPGRGSGDKTGKWWRGEEGYDTTELAFWSAGVAQLVGSACSLAMLFVRNHSGGTSYGIWLCRFIGSLFGMGVTNGLLWWYWPEAHSFWTNPLSVFICGLSLICEVIFGLVLCGVRMTETVLPAGELAISSGRRQEDRRAATDRAVWAGRTSTPPARTVILATSRVMWQNERHTPYAMPEPLLYYK</sequence>
<feature type="transmembrane region" description="Helical" evidence="7">
    <location>
        <begin position="194"/>
        <end position="216"/>
    </location>
</feature>
<evidence type="ECO:0000256" key="3">
    <source>
        <dbReference type="ARBA" id="ARBA00006757"/>
    </source>
</evidence>
<name>A0A439CM78_9PEZI</name>
<dbReference type="PANTHER" id="PTHR42038:SF2">
    <property type="entry name" value="TERPENE CYCLASE AUSL"/>
    <property type="match status" value="1"/>
</dbReference>